<dbReference type="PANTHER" id="PTHR43788">
    <property type="entry name" value="DNA2/NAM7 HELICASE FAMILY MEMBER"/>
    <property type="match status" value="1"/>
</dbReference>
<keyword evidence="4" id="KW-0067">ATP-binding</keyword>
<reference evidence="6" key="1">
    <citation type="submission" date="2014-01" db="EMBL/GenBank/DDBJ databases">
        <title>The genome of the white-rot fungus Pycnoporus cinnabarinus: a basidiomycete model with a versatile arsenal for lignocellulosic biomass breakdown.</title>
        <authorList>
            <person name="Levasseur A."/>
            <person name="Lomascolo A."/>
            <person name="Ruiz-Duenas F.J."/>
            <person name="Uzan E."/>
            <person name="Piumi F."/>
            <person name="Kues U."/>
            <person name="Ram A.F.J."/>
            <person name="Murat C."/>
            <person name="Haon M."/>
            <person name="Benoit I."/>
            <person name="Arfi Y."/>
            <person name="Chevret D."/>
            <person name="Drula E."/>
            <person name="Kwon M.J."/>
            <person name="Gouret P."/>
            <person name="Lesage-Meessen L."/>
            <person name="Lombard V."/>
            <person name="Mariette J."/>
            <person name="Noirot C."/>
            <person name="Park J."/>
            <person name="Patyshakuliyeva A."/>
            <person name="Wieneger R.A.B."/>
            <person name="Wosten H.A.B."/>
            <person name="Martin F."/>
            <person name="Coutinho P.M."/>
            <person name="de Vries R."/>
            <person name="Martinez A.T."/>
            <person name="Klopp C."/>
            <person name="Pontarotti P."/>
            <person name="Henrissat B."/>
            <person name="Record E."/>
        </authorList>
    </citation>
    <scope>NUCLEOTIDE SEQUENCE [LARGE SCALE GENOMIC DNA]</scope>
    <source>
        <strain evidence="6">BRFM137</strain>
    </source>
</reference>
<feature type="domain" description="DNA2/NAM7 helicase-like C-terminal" evidence="5">
    <location>
        <begin position="564"/>
        <end position="680"/>
    </location>
</feature>
<dbReference type="Pfam" id="PF13087">
    <property type="entry name" value="AAA_12"/>
    <property type="match status" value="1"/>
</dbReference>
<dbReference type="InterPro" id="IPR050534">
    <property type="entry name" value="Coronavir_polyprotein_1ab"/>
</dbReference>
<keyword evidence="7" id="KW-1185">Reference proteome</keyword>
<evidence type="ECO:0000259" key="5">
    <source>
        <dbReference type="Pfam" id="PF13087"/>
    </source>
</evidence>
<evidence type="ECO:0000313" key="7">
    <source>
        <dbReference type="Proteomes" id="UP000029665"/>
    </source>
</evidence>
<evidence type="ECO:0000313" key="6">
    <source>
        <dbReference type="EMBL" id="CDO72676.1"/>
    </source>
</evidence>
<dbReference type="PANTHER" id="PTHR43788:SF8">
    <property type="entry name" value="DNA-BINDING PROTEIN SMUBP-2"/>
    <property type="match status" value="1"/>
</dbReference>
<gene>
    <name evidence="6" type="ORF">BN946_scf184985.g96</name>
</gene>
<dbReference type="SUPFAM" id="SSF52540">
    <property type="entry name" value="P-loop containing nucleoside triphosphate hydrolases"/>
    <property type="match status" value="1"/>
</dbReference>
<dbReference type="OrthoDB" id="6513042at2759"/>
<dbReference type="CDD" id="cd17934">
    <property type="entry name" value="DEXXQc_Upf1-like"/>
    <property type="match status" value="1"/>
</dbReference>
<dbReference type="InterPro" id="IPR041679">
    <property type="entry name" value="DNA2/NAM7-like_C"/>
</dbReference>
<evidence type="ECO:0000256" key="3">
    <source>
        <dbReference type="ARBA" id="ARBA00022806"/>
    </source>
</evidence>
<dbReference type="OMA" id="CIFDIGH"/>
<evidence type="ECO:0000256" key="1">
    <source>
        <dbReference type="ARBA" id="ARBA00022741"/>
    </source>
</evidence>
<dbReference type="EMBL" id="CCBP010000115">
    <property type="protein sequence ID" value="CDO72676.1"/>
    <property type="molecule type" value="Genomic_DNA"/>
</dbReference>
<dbReference type="GO" id="GO:0016787">
    <property type="term" value="F:hydrolase activity"/>
    <property type="evidence" value="ECO:0007669"/>
    <property type="project" value="UniProtKB-KW"/>
</dbReference>
<comment type="caution">
    <text evidence="6">The sequence shown here is derived from an EMBL/GenBank/DDBJ whole genome shotgun (WGS) entry which is preliminary data.</text>
</comment>
<dbReference type="STRING" id="5643.A0A060SEM1"/>
<dbReference type="InterPro" id="IPR027417">
    <property type="entry name" value="P-loop_NTPase"/>
</dbReference>
<dbReference type="GO" id="GO:0005524">
    <property type="term" value="F:ATP binding"/>
    <property type="evidence" value="ECO:0007669"/>
    <property type="project" value="UniProtKB-KW"/>
</dbReference>
<sequence>MSGTLAQNIIPTYLADVPQVIRIHRLPLKECGLIAQYLRDERVSICGVSLRVSKDHSDIDSVAFATSTDVFAISLTTTCDSFKPSHAKSNLTPVLSNSLCLLAGFVMGRLVLHLYRLFGIHVEGVDLSTLFQRSNTKFQSPADFALRRIHPDLDRHRIHALWYGDSVEDMCLRAWLSAVLAKDSFQEVSCALRVRTRLLEDSHLECLSQLLLNVELLEAERPTQMNNEFDGVEIDTDGRLAIRNSRFNTRVRRSKQTSIIMETEHGDSIMGHAVRAEGKTTGVQITGGNYRGNIARIRVIGREELTGSEIARDVFLLHLLQGVSLPLVQSPFIQMLWFDAADLKPRAIRPPSVPLGLEHTDFKLNGSQAQVVAAMRSLEEPLVIVHGPPGTGKTTTIAAALYLWEQEYSPVWVIAQSNVGVKNIARTLIKRGIDFKLIVSKEFYVEWHEHLYEELEERLIRSDELISDPVETERKIRGSLVVLCTIAMLSNPAIDDSGVFRFVPMERLLVDEASQIDTFEFMHLFHKFRDLQKICMFGDPKQLPPYGKETAPDIKTIYDFKQFKRAAYFLNMQYRMPTPLGDFISKQVYDSKLRSEHKISDRGAVRLVDVRKGREEQVGSSWKNLEEARAVVNIVKNYYQYLEFCVITPYDAQRAEIVRLLKAEGLPWERVYNVDSFQGVTNLIMS</sequence>
<keyword evidence="2" id="KW-0378">Hydrolase</keyword>
<proteinExistence type="predicted"/>
<accession>A0A060SEM1</accession>
<keyword evidence="3" id="KW-0347">Helicase</keyword>
<protein>
    <recommendedName>
        <fullName evidence="5">DNA2/NAM7 helicase-like C-terminal domain-containing protein</fullName>
    </recommendedName>
</protein>
<keyword evidence="1" id="KW-0547">Nucleotide-binding</keyword>
<organism evidence="6 7">
    <name type="scientific">Pycnoporus cinnabarinus</name>
    <name type="common">Cinnabar-red polypore</name>
    <name type="synonym">Trametes cinnabarina</name>
    <dbReference type="NCBI Taxonomy" id="5643"/>
    <lineage>
        <taxon>Eukaryota</taxon>
        <taxon>Fungi</taxon>
        <taxon>Dikarya</taxon>
        <taxon>Basidiomycota</taxon>
        <taxon>Agaricomycotina</taxon>
        <taxon>Agaricomycetes</taxon>
        <taxon>Polyporales</taxon>
        <taxon>Polyporaceae</taxon>
        <taxon>Trametes</taxon>
    </lineage>
</organism>
<dbReference type="HOGENOM" id="CLU_010083_0_0_1"/>
<evidence type="ECO:0000256" key="2">
    <source>
        <dbReference type="ARBA" id="ARBA00022801"/>
    </source>
</evidence>
<dbReference type="Proteomes" id="UP000029665">
    <property type="component" value="Unassembled WGS sequence"/>
</dbReference>
<dbReference type="Pfam" id="PF13604">
    <property type="entry name" value="AAA_30"/>
    <property type="match status" value="1"/>
</dbReference>
<evidence type="ECO:0000256" key="4">
    <source>
        <dbReference type="ARBA" id="ARBA00022840"/>
    </source>
</evidence>
<dbReference type="AlphaFoldDB" id="A0A060SEM1"/>
<name>A0A060SEM1_PYCCI</name>
<dbReference type="GO" id="GO:0043139">
    <property type="term" value="F:5'-3' DNA helicase activity"/>
    <property type="evidence" value="ECO:0007669"/>
    <property type="project" value="TreeGrafter"/>
</dbReference>
<dbReference type="Gene3D" id="3.40.50.300">
    <property type="entry name" value="P-loop containing nucleotide triphosphate hydrolases"/>
    <property type="match status" value="2"/>
</dbReference>